<dbReference type="Proteomes" id="UP000782610">
    <property type="component" value="Unassembled WGS sequence"/>
</dbReference>
<gene>
    <name evidence="5" type="ORF">HY834_11900</name>
</gene>
<feature type="chain" id="PRO_5037381479" evidence="4">
    <location>
        <begin position="25"/>
        <end position="422"/>
    </location>
</feature>
<comment type="subcellular location">
    <subcellularLocation>
        <location evidence="1">Periplasm</location>
    </subcellularLocation>
</comment>
<dbReference type="SUPFAM" id="SSF53850">
    <property type="entry name" value="Periplasmic binding protein-like II"/>
    <property type="match status" value="1"/>
</dbReference>
<evidence type="ECO:0000313" key="5">
    <source>
        <dbReference type="EMBL" id="MBI4922444.1"/>
    </source>
</evidence>
<dbReference type="AlphaFoldDB" id="A0A933NX10"/>
<evidence type="ECO:0000256" key="4">
    <source>
        <dbReference type="SAM" id="SignalP"/>
    </source>
</evidence>
<evidence type="ECO:0000256" key="1">
    <source>
        <dbReference type="ARBA" id="ARBA00004418"/>
    </source>
</evidence>
<keyword evidence="4" id="KW-0732">Signal</keyword>
<feature type="signal peptide" evidence="4">
    <location>
        <begin position="1"/>
        <end position="24"/>
    </location>
</feature>
<comment type="caution">
    <text evidence="5">The sequence shown here is derived from an EMBL/GenBank/DDBJ whole genome shotgun (WGS) entry which is preliminary data.</text>
</comment>
<dbReference type="PANTHER" id="PTHR43649">
    <property type="entry name" value="ARABINOSE-BINDING PROTEIN-RELATED"/>
    <property type="match status" value="1"/>
</dbReference>
<dbReference type="PANTHER" id="PTHR43649:SF12">
    <property type="entry name" value="DIACETYLCHITOBIOSE BINDING PROTEIN DASA"/>
    <property type="match status" value="1"/>
</dbReference>
<keyword evidence="3" id="KW-0574">Periplasm</keyword>
<name>A0A933NX10_9HYPH</name>
<dbReference type="GO" id="GO:0042597">
    <property type="term" value="C:periplasmic space"/>
    <property type="evidence" value="ECO:0007669"/>
    <property type="project" value="UniProtKB-SubCell"/>
</dbReference>
<proteinExistence type="inferred from homology"/>
<evidence type="ECO:0000313" key="6">
    <source>
        <dbReference type="Proteomes" id="UP000782610"/>
    </source>
</evidence>
<sequence>MRMWVRSAFAATMMLGAAGIPALADDITITVWGQGDCPPENCLGAAMVEAFEKANPGIKVNLVQQPVDGYFTNLLAQSVIKRGPDVASMWAGGYMDQFKPYMADLHKYVPDNILDSVNGVDFFSEGYNHKNAVYAAPGTAQWYIGYYNKKVFKDAGIDAVPTSWDELAADSKLLKDKGYIPIVQGAVDGGASFAAWEDWSYLATALPPGDWSKMLSGEMPYNNPTMVAQLTKWNQLFKDGYFNADAYNSPTALEDFIAGKAGMYLGGGSWQAGNLAKAMGDDVGIIVPPYSDTPTKAAVSFAGGGYAVMNYSKNVDAAGKFAAFTLSDEGQTVIAKFDAPTRAGFPNSNPLLNDMATLSGKADTVNYPMFDNFTQAPVTDALARNVPQALVGQMSPADVLSSMDAAYASLPADQKKPISFGN</sequence>
<dbReference type="InterPro" id="IPR006059">
    <property type="entry name" value="SBP"/>
</dbReference>
<comment type="similarity">
    <text evidence="2">Belongs to the bacterial solute-binding protein 1 family.</text>
</comment>
<organism evidence="5 6">
    <name type="scientific">Devosia nanyangense</name>
    <dbReference type="NCBI Taxonomy" id="1228055"/>
    <lineage>
        <taxon>Bacteria</taxon>
        <taxon>Pseudomonadati</taxon>
        <taxon>Pseudomonadota</taxon>
        <taxon>Alphaproteobacteria</taxon>
        <taxon>Hyphomicrobiales</taxon>
        <taxon>Devosiaceae</taxon>
        <taxon>Devosia</taxon>
    </lineage>
</organism>
<evidence type="ECO:0000256" key="2">
    <source>
        <dbReference type="ARBA" id="ARBA00008520"/>
    </source>
</evidence>
<dbReference type="InterPro" id="IPR050490">
    <property type="entry name" value="Bact_solute-bd_prot1"/>
</dbReference>
<protein>
    <submittedName>
        <fullName evidence="5">Extracellular solute-binding protein</fullName>
    </submittedName>
</protein>
<dbReference type="EMBL" id="JACRAF010000031">
    <property type="protein sequence ID" value="MBI4922444.1"/>
    <property type="molecule type" value="Genomic_DNA"/>
</dbReference>
<evidence type="ECO:0000256" key="3">
    <source>
        <dbReference type="ARBA" id="ARBA00022764"/>
    </source>
</evidence>
<dbReference type="Gene3D" id="3.40.190.10">
    <property type="entry name" value="Periplasmic binding protein-like II"/>
    <property type="match status" value="2"/>
</dbReference>
<reference evidence="5" key="1">
    <citation type="submission" date="2020-07" db="EMBL/GenBank/DDBJ databases">
        <title>Huge and variable diversity of episymbiotic CPR bacteria and DPANN archaea in groundwater ecosystems.</title>
        <authorList>
            <person name="He C.Y."/>
            <person name="Keren R."/>
            <person name="Whittaker M."/>
            <person name="Farag I.F."/>
            <person name="Doudna J."/>
            <person name="Cate J.H.D."/>
            <person name="Banfield J.F."/>
        </authorList>
    </citation>
    <scope>NUCLEOTIDE SEQUENCE</scope>
    <source>
        <strain evidence="5">NC_groundwater_1586_Pr3_B-0.1um_66_15</strain>
    </source>
</reference>
<accession>A0A933NX10</accession>
<dbReference type="Pfam" id="PF01547">
    <property type="entry name" value="SBP_bac_1"/>
    <property type="match status" value="1"/>
</dbReference>